<keyword evidence="1" id="KW-0436">Ligase</keyword>
<dbReference type="EMBL" id="LXQA010101892">
    <property type="protein sequence ID" value="MCI16658.1"/>
    <property type="molecule type" value="Genomic_DNA"/>
</dbReference>
<dbReference type="PANTHER" id="PTHR35460">
    <property type="entry name" value="TRNA LIGASE 1"/>
    <property type="match status" value="1"/>
</dbReference>
<dbReference type="AlphaFoldDB" id="A0A392PX30"/>
<dbReference type="InterPro" id="IPR038837">
    <property type="entry name" value="tRNA_ligase_1"/>
</dbReference>
<keyword evidence="2" id="KW-1185">Reference proteome</keyword>
<dbReference type="GO" id="GO:0003972">
    <property type="term" value="F:RNA ligase (ATP) activity"/>
    <property type="evidence" value="ECO:0007669"/>
    <property type="project" value="InterPro"/>
</dbReference>
<organism evidence="1 2">
    <name type="scientific">Trifolium medium</name>
    <dbReference type="NCBI Taxonomy" id="97028"/>
    <lineage>
        <taxon>Eukaryota</taxon>
        <taxon>Viridiplantae</taxon>
        <taxon>Streptophyta</taxon>
        <taxon>Embryophyta</taxon>
        <taxon>Tracheophyta</taxon>
        <taxon>Spermatophyta</taxon>
        <taxon>Magnoliopsida</taxon>
        <taxon>eudicotyledons</taxon>
        <taxon>Gunneridae</taxon>
        <taxon>Pentapetalae</taxon>
        <taxon>rosids</taxon>
        <taxon>fabids</taxon>
        <taxon>Fabales</taxon>
        <taxon>Fabaceae</taxon>
        <taxon>Papilionoideae</taxon>
        <taxon>50 kb inversion clade</taxon>
        <taxon>NPAAA clade</taxon>
        <taxon>Hologalegina</taxon>
        <taxon>IRL clade</taxon>
        <taxon>Trifolieae</taxon>
        <taxon>Trifolium</taxon>
    </lineage>
</organism>
<comment type="caution">
    <text evidence="1">The sequence shown here is derived from an EMBL/GenBank/DDBJ whole genome shotgun (WGS) entry which is preliminary data.</text>
</comment>
<feature type="non-terminal residue" evidence="1">
    <location>
        <position position="94"/>
    </location>
</feature>
<evidence type="ECO:0000313" key="2">
    <source>
        <dbReference type="Proteomes" id="UP000265520"/>
    </source>
</evidence>
<name>A0A392PX30_9FABA</name>
<accession>A0A392PX30</accession>
<protein>
    <submittedName>
        <fullName evidence="1">Putative RNA ligase</fullName>
    </submittedName>
</protein>
<dbReference type="GO" id="GO:0006388">
    <property type="term" value="P:tRNA splicing, via endonucleolytic cleavage and ligation"/>
    <property type="evidence" value="ECO:0007669"/>
    <property type="project" value="InterPro"/>
</dbReference>
<reference evidence="1 2" key="1">
    <citation type="journal article" date="2018" name="Front. Plant Sci.">
        <title>Red Clover (Trifolium pratense) and Zigzag Clover (T. medium) - A Picture of Genomic Similarities and Differences.</title>
        <authorList>
            <person name="Dluhosova J."/>
            <person name="Istvanek J."/>
            <person name="Nedelnik J."/>
            <person name="Repkova J."/>
        </authorList>
    </citation>
    <scope>NUCLEOTIDE SEQUENCE [LARGE SCALE GENOMIC DNA]</scope>
    <source>
        <strain evidence="2">cv. 10/8</strain>
        <tissue evidence="1">Leaf</tissue>
    </source>
</reference>
<dbReference type="Proteomes" id="UP000265520">
    <property type="component" value="Unassembled WGS sequence"/>
</dbReference>
<dbReference type="PANTHER" id="PTHR35460:SF1">
    <property type="entry name" value="TRNA LIGASE 1"/>
    <property type="match status" value="1"/>
</dbReference>
<sequence length="94" mass="10565">MKKWGTSPGKQRELSKMLDEWALYITRKCGKRQLSSSIYLSEAEPFLEQFAKRSPQNQALVGSAGNLVRTEDFLAIVEGGQDEEGDLVSERDIT</sequence>
<evidence type="ECO:0000313" key="1">
    <source>
        <dbReference type="EMBL" id="MCI16658.1"/>
    </source>
</evidence>
<proteinExistence type="predicted"/>